<evidence type="ECO:0000259" key="11">
    <source>
        <dbReference type="Pfam" id="PF04561"/>
    </source>
</evidence>
<dbReference type="InterPro" id="IPR007644">
    <property type="entry name" value="RNA_pol_bsu_protrusion"/>
</dbReference>
<evidence type="ECO:0000259" key="12">
    <source>
        <dbReference type="Pfam" id="PF04563"/>
    </source>
</evidence>
<dbReference type="EC" id="2.7.7.6" evidence="6 8"/>
<dbReference type="Pfam" id="PF04561">
    <property type="entry name" value="RNA_pol_Rpb2_2"/>
    <property type="match status" value="1"/>
</dbReference>
<evidence type="ECO:0000313" key="15">
    <source>
        <dbReference type="EMBL" id="GEA83565.1"/>
    </source>
</evidence>
<dbReference type="Pfam" id="PF04563">
    <property type="entry name" value="RNA_pol_Rpb2_1"/>
    <property type="match status" value="1"/>
</dbReference>
<dbReference type="PANTHER" id="PTHR20856">
    <property type="entry name" value="DNA-DIRECTED RNA POLYMERASE I SUBUNIT 2"/>
    <property type="match status" value="1"/>
</dbReference>
<evidence type="ECO:0000313" key="16">
    <source>
        <dbReference type="Proteomes" id="UP000320461"/>
    </source>
</evidence>
<feature type="domain" description="RNA polymerase Rpb2" evidence="11">
    <location>
        <begin position="292"/>
        <end position="491"/>
    </location>
</feature>
<dbReference type="Gene3D" id="2.40.50.100">
    <property type="match status" value="1"/>
</dbReference>
<dbReference type="FunFam" id="3.90.1800.10:FF:000001">
    <property type="entry name" value="DNA-directed RNA polymerase subunit beta"/>
    <property type="match status" value="1"/>
</dbReference>
<dbReference type="Pfam" id="PF00562">
    <property type="entry name" value="RNA_pol_Rpb2_6"/>
    <property type="match status" value="1"/>
</dbReference>
<reference evidence="15 16" key="1">
    <citation type="submission" date="2019-06" db="EMBL/GenBank/DDBJ databases">
        <title>Whole genome shotgun sequence of Cellulomonas gelida NBRC 3748.</title>
        <authorList>
            <person name="Hosoyama A."/>
            <person name="Uohara A."/>
            <person name="Ohji S."/>
            <person name="Ichikawa N."/>
        </authorList>
    </citation>
    <scope>NUCLEOTIDE SEQUENCE [LARGE SCALE GENOMIC DNA]</scope>
    <source>
        <strain evidence="15 16">NBRC 3748</strain>
    </source>
</reference>
<evidence type="ECO:0000259" key="10">
    <source>
        <dbReference type="Pfam" id="PF04560"/>
    </source>
</evidence>
<dbReference type="InterPro" id="IPR010243">
    <property type="entry name" value="RNA_pol_bsu_bac"/>
</dbReference>
<comment type="catalytic activity">
    <reaction evidence="5 6 8">
        <text>RNA(n) + a ribonucleoside 5'-triphosphate = RNA(n+1) + diphosphate</text>
        <dbReference type="Rhea" id="RHEA:21248"/>
        <dbReference type="Rhea" id="RHEA-COMP:14527"/>
        <dbReference type="Rhea" id="RHEA-COMP:17342"/>
        <dbReference type="ChEBI" id="CHEBI:33019"/>
        <dbReference type="ChEBI" id="CHEBI:61557"/>
        <dbReference type="ChEBI" id="CHEBI:140395"/>
        <dbReference type="EC" id="2.7.7.6"/>
    </reaction>
</comment>
<evidence type="ECO:0000256" key="5">
    <source>
        <dbReference type="ARBA" id="ARBA00048552"/>
    </source>
</evidence>
<dbReference type="InterPro" id="IPR015712">
    <property type="entry name" value="DNA-dir_RNA_pol_su2"/>
</dbReference>
<evidence type="ECO:0000256" key="1">
    <source>
        <dbReference type="ARBA" id="ARBA00022478"/>
    </source>
</evidence>
<dbReference type="Gene3D" id="3.90.1100.10">
    <property type="match status" value="1"/>
</dbReference>
<accession>A0A4Y3KKB8</accession>
<proteinExistence type="inferred from homology"/>
<dbReference type="GO" id="GO:0003899">
    <property type="term" value="F:DNA-directed RNA polymerase activity"/>
    <property type="evidence" value="ECO:0007669"/>
    <property type="project" value="UniProtKB-UniRule"/>
</dbReference>
<evidence type="ECO:0000259" key="13">
    <source>
        <dbReference type="Pfam" id="PF04565"/>
    </source>
</evidence>
<dbReference type="SUPFAM" id="SSF64484">
    <property type="entry name" value="beta and beta-prime subunits of DNA dependent RNA-polymerase"/>
    <property type="match status" value="1"/>
</dbReference>
<dbReference type="InterPro" id="IPR007641">
    <property type="entry name" value="RNA_pol_Rpb2_7"/>
</dbReference>
<dbReference type="InterPro" id="IPR007120">
    <property type="entry name" value="DNA-dir_RNAP_su2_dom"/>
</dbReference>
<evidence type="ECO:0000259" key="14">
    <source>
        <dbReference type="Pfam" id="PF10385"/>
    </source>
</evidence>
<evidence type="ECO:0000256" key="7">
    <source>
        <dbReference type="RuleBase" id="RU000434"/>
    </source>
</evidence>
<evidence type="ECO:0000256" key="4">
    <source>
        <dbReference type="ARBA" id="ARBA00023163"/>
    </source>
</evidence>
<dbReference type="Gene3D" id="2.30.150.10">
    <property type="entry name" value="DNA-directed RNA polymerase, beta subunit, external 1 domain"/>
    <property type="match status" value="1"/>
</dbReference>
<dbReference type="Gene3D" id="2.40.270.10">
    <property type="entry name" value="DNA-directed RNA polymerase, subunit 2, domain 6"/>
    <property type="match status" value="1"/>
</dbReference>
<keyword evidence="4 6" id="KW-0804">Transcription</keyword>
<feature type="domain" description="RNA polymerase beta subunit protrusion" evidence="12">
    <location>
        <begin position="223"/>
        <end position="535"/>
    </location>
</feature>
<keyword evidence="1 6" id="KW-0240">DNA-directed RNA polymerase</keyword>
<dbReference type="InterPro" id="IPR014724">
    <property type="entry name" value="RNA_pol_RPB2_OB-fold"/>
</dbReference>
<dbReference type="GO" id="GO:0000428">
    <property type="term" value="C:DNA-directed RNA polymerase complex"/>
    <property type="evidence" value="ECO:0007669"/>
    <property type="project" value="UniProtKB-KW"/>
</dbReference>
<name>A0A4Y3KKB8_9CELL</name>
<dbReference type="NCBIfam" id="NF001616">
    <property type="entry name" value="PRK00405.1"/>
    <property type="match status" value="1"/>
</dbReference>
<evidence type="ECO:0000256" key="3">
    <source>
        <dbReference type="ARBA" id="ARBA00022695"/>
    </source>
</evidence>
<dbReference type="NCBIfam" id="TIGR02013">
    <property type="entry name" value="rpoB"/>
    <property type="match status" value="1"/>
</dbReference>
<dbReference type="GO" id="GO:0003677">
    <property type="term" value="F:DNA binding"/>
    <property type="evidence" value="ECO:0007669"/>
    <property type="project" value="UniProtKB-UniRule"/>
</dbReference>
<dbReference type="Pfam" id="PF04565">
    <property type="entry name" value="RNA_pol_Rpb2_3"/>
    <property type="match status" value="1"/>
</dbReference>
<dbReference type="GO" id="GO:0032549">
    <property type="term" value="F:ribonucleoside binding"/>
    <property type="evidence" value="ECO:0007669"/>
    <property type="project" value="InterPro"/>
</dbReference>
<dbReference type="InterPro" id="IPR019462">
    <property type="entry name" value="DNA-dir_RNA_pol_bsu_external_1"/>
</dbReference>
<comment type="function">
    <text evidence="6 8">DNA-dependent RNA polymerase catalyzes the transcription of DNA into RNA using the four ribonucleoside triphosphates as substrates.</text>
</comment>
<dbReference type="InterPro" id="IPR037034">
    <property type="entry name" value="RNA_pol_Rpb2_2_sf"/>
</dbReference>
<dbReference type="EMBL" id="BJLQ01000006">
    <property type="protein sequence ID" value="GEA83565.1"/>
    <property type="molecule type" value="Genomic_DNA"/>
</dbReference>
<keyword evidence="3 6" id="KW-0548">Nucleotidyltransferase</keyword>
<sequence length="1289" mass="141584">MRAAAGNFPSGCGLCHHGRGDNEVARLAEGPGADADPSVRLERAPGGCTVEVHHGGAALADRVDFRQGAEYASALRWPVPAISDIPSRILTYVRVEIRRRGWGSRLARRRSVPLDRREGPLLAASRTPSAPSADAIANRTASRRISFAKIHEPLEVPDLLGLQTESMDWLLGNERWQARVAAALEDGRNDVPQTAGLEEIFEEISPIEDFGGTMSLSFREHRFEPAKYTAEECKEKDFTFAAPLFVTAEFVNYTTGEIKSQTVFMGDFPLMTERGTFIINGTERVVVSQLVRSPGVYFERTADKTSDKDVLTAKVIPSRGAWLEFEIDKRDNVGVRVDRKRKQNATVLLKALGMTEGEIREEFAAYPAVIDTLEKDHVQTQDEALLDLYRKIRPGEPPTVEAGRALIENFYFNPKRYDLAKVGRYKVNKKLGQDAPLSDSVLSREDVVATIKYLAALHIDQTSLPGTRNGESIEIRVETDDIDHFGNRRIRAVGELIQNQVRTGLSRMERVVRERMTTQDVEAITPQTLINIRPVVASIKEFFGTSQLSQFMDQNNPLAGLTHKRRLSALGPGGLSRDRAGMEVRDVHPSHYGRMCPIETPEGPNIGLIGSLASFGRINPFGFVETPYRRVVKGRVTDEVHYLTADDEDRHVIAQANAPLKENGEFEEDRVLVRTKGGEIDYIPGELIDYMDVSPRQMVSVATALIPFLEHDDANRALMGANMQRQAVPLVRSEAPLVGTGMERRAAVDAGDVIVATKPGVVTEVSADLITVANDDATSSTYRVAKFRRSNQGTSYNQRVLVDAGQRVEVGSVLADGPATDEGELALGRNLLVAFMSWEGHNYEDAIILSQRLVQDDVLSSIHIEEHEVDARDTKLGPEEITRDIPNVSEEVLADLDERGIIRIGAEVAAGDVLVGKVTPKGETELTPEERLLRAIFGEKAREVRDTSLKVPHGESGTVIEVRTFSREDGDELPAGVNELVRVYIAQRRKITDGDKLAGRHGNKGVISKILPVEDMPFLADGTAVDVVLNPLGVPGRMNVGQVLETHLGWVAKQGWDIQLAEGDVAWRDGVPAIAASSQPGNPVATPVFDGVPEQTLTGLLGSTLPNRDGERMVGSDGKARLFDGRSGEPFPDAVSVGYMYILKLHHLVDDKIHARSTGPYSMITQQPLGGKAQFGGQRFGEMEVWALEAYGAAYTLQELLTIKSDDVPGRVKVYEAIVKGENIPDSGIPESFKVLLKEMQSLCLNVEVLSSDGVSIDMKENDDEVYRAAEELGIDLSRRPNASSVEEI</sequence>
<protein>
    <recommendedName>
        <fullName evidence="6 8">DNA-directed RNA polymerase subunit beta</fullName>
        <shortName evidence="6">RNAP subunit beta</shortName>
        <ecNumber evidence="6 8">2.7.7.6</ecNumber>
    </recommendedName>
    <alternativeName>
        <fullName evidence="6">RNA polymerase subunit beta</fullName>
    </alternativeName>
    <alternativeName>
        <fullName evidence="6">Transcriptase subunit beta</fullName>
    </alternativeName>
</protein>
<feature type="domain" description="RNA polymerase Rpb2" evidence="13">
    <location>
        <begin position="550"/>
        <end position="617"/>
    </location>
</feature>
<dbReference type="CDD" id="cd00653">
    <property type="entry name" value="RNA_pol_B_RPB2"/>
    <property type="match status" value="1"/>
</dbReference>
<dbReference type="HAMAP" id="MF_01321">
    <property type="entry name" value="RNApol_bact_RpoB"/>
    <property type="match status" value="1"/>
</dbReference>
<dbReference type="InterPro" id="IPR007121">
    <property type="entry name" value="RNA_pol_bsu_CS"/>
</dbReference>
<dbReference type="InterPro" id="IPR007642">
    <property type="entry name" value="RNA_pol_Rpb2_2"/>
</dbReference>
<evidence type="ECO:0000259" key="9">
    <source>
        <dbReference type="Pfam" id="PF00562"/>
    </source>
</evidence>
<dbReference type="PROSITE" id="PS01166">
    <property type="entry name" value="RNA_POL_BETA"/>
    <property type="match status" value="1"/>
</dbReference>
<evidence type="ECO:0000256" key="6">
    <source>
        <dbReference type="HAMAP-Rule" id="MF_01321"/>
    </source>
</evidence>
<dbReference type="InterPro" id="IPR007645">
    <property type="entry name" value="RNA_pol_Rpb2_3"/>
</dbReference>
<comment type="similarity">
    <text evidence="6 7">Belongs to the RNA polymerase beta chain family.</text>
</comment>
<dbReference type="Pfam" id="PF10385">
    <property type="entry name" value="RNA_pol_Rpb2_45"/>
    <property type="match status" value="1"/>
</dbReference>
<organism evidence="15 16">
    <name type="scientific">Cellulomonas gelida</name>
    <dbReference type="NCBI Taxonomy" id="1712"/>
    <lineage>
        <taxon>Bacteria</taxon>
        <taxon>Bacillati</taxon>
        <taxon>Actinomycetota</taxon>
        <taxon>Actinomycetes</taxon>
        <taxon>Micrococcales</taxon>
        <taxon>Cellulomonadaceae</taxon>
        <taxon>Cellulomonas</taxon>
    </lineage>
</organism>
<comment type="subunit">
    <text evidence="6 8">The RNAP catalytic core consists of 2 alpha, 1 beta, 1 beta' and 1 omega subunit. When a sigma factor is associated with the core the holoenzyme is formed, which can initiate transcription.</text>
</comment>
<dbReference type="GO" id="GO:0006351">
    <property type="term" value="P:DNA-templated transcription"/>
    <property type="evidence" value="ECO:0007669"/>
    <property type="project" value="UniProtKB-UniRule"/>
</dbReference>
<gene>
    <name evidence="6 15" type="primary">rpoB</name>
    <name evidence="15" type="ORF">CGE01nite_08160</name>
</gene>
<dbReference type="Proteomes" id="UP000320461">
    <property type="component" value="Unassembled WGS sequence"/>
</dbReference>
<evidence type="ECO:0000256" key="8">
    <source>
        <dbReference type="RuleBase" id="RU363031"/>
    </source>
</evidence>
<keyword evidence="16" id="KW-1185">Reference proteome</keyword>
<comment type="caution">
    <text evidence="15">The sequence shown here is derived from an EMBL/GenBank/DDBJ whole genome shotgun (WGS) entry which is preliminary data.</text>
</comment>
<dbReference type="Gene3D" id="3.90.1110.10">
    <property type="entry name" value="RNA polymerase Rpb2, domain 2"/>
    <property type="match status" value="1"/>
</dbReference>
<dbReference type="Gene3D" id="2.40.50.150">
    <property type="match status" value="1"/>
</dbReference>
<dbReference type="Gene3D" id="3.90.1800.10">
    <property type="entry name" value="RNA polymerase alpha subunit dimerisation domain"/>
    <property type="match status" value="1"/>
</dbReference>
<feature type="domain" description="DNA-directed RNA polymerase beta subunit external 1" evidence="14">
    <location>
        <begin position="628"/>
        <end position="694"/>
    </location>
</feature>
<dbReference type="InterPro" id="IPR042107">
    <property type="entry name" value="DNA-dir_RNA_pol_bsu_ext_1_sf"/>
</dbReference>
<evidence type="ECO:0000256" key="2">
    <source>
        <dbReference type="ARBA" id="ARBA00022679"/>
    </source>
</evidence>
<keyword evidence="2 6" id="KW-0808">Transferase</keyword>
<feature type="domain" description="DNA-directed RNA polymerase subunit 2 hybrid-binding" evidence="9">
    <location>
        <begin position="756"/>
        <end position="1174"/>
    </location>
</feature>
<feature type="domain" description="RNA polymerase Rpb2" evidence="10">
    <location>
        <begin position="1176"/>
        <end position="1250"/>
    </location>
</feature>
<dbReference type="Pfam" id="PF04560">
    <property type="entry name" value="RNA_pol_Rpb2_7"/>
    <property type="match status" value="1"/>
</dbReference>
<dbReference type="InterPro" id="IPR037033">
    <property type="entry name" value="DNA-dir_RNAP_su2_hyb_sf"/>
</dbReference>